<sequence>MKNLIVLLFLVLMNSFCFAQIISDIDEVHMFSEDLAAVKKGDDWGFINKKGELVIDFRSDLALTEKGNKKGKTSSNWYPVFKNGRCLVRKIINEIPYYGYIDTSGKIIIHPQYLNATNFENGFAIIIAPSKEVIGFNEILKKDIISSNIEEFVINTSGEKVRYLENPINYHSSKRKSKTPPVFHSKFIGANLVAVQKNDMKWDIYEF</sequence>
<name>A0A238VEW4_9FLAO</name>
<dbReference type="RefSeq" id="WP_089376716.1">
    <property type="nucleotide sequence ID" value="NZ_FZNX01000001.1"/>
</dbReference>
<evidence type="ECO:0000256" key="1">
    <source>
        <dbReference type="SAM" id="SignalP"/>
    </source>
</evidence>
<evidence type="ECO:0000313" key="2">
    <source>
        <dbReference type="EMBL" id="SNR32694.1"/>
    </source>
</evidence>
<dbReference type="SUPFAM" id="SSF69360">
    <property type="entry name" value="Cell wall binding repeat"/>
    <property type="match status" value="1"/>
</dbReference>
<keyword evidence="3" id="KW-1185">Reference proteome</keyword>
<dbReference type="PANTHER" id="PTHR37841">
    <property type="entry name" value="GLR2918 PROTEIN"/>
    <property type="match status" value="1"/>
</dbReference>
<keyword evidence="1" id="KW-0732">Signal</keyword>
<feature type="chain" id="PRO_5012986259" evidence="1">
    <location>
        <begin position="20"/>
        <end position="207"/>
    </location>
</feature>
<dbReference type="Pfam" id="PF14903">
    <property type="entry name" value="WG_beta_rep"/>
    <property type="match status" value="3"/>
</dbReference>
<protein>
    <submittedName>
        <fullName evidence="2">WG containing repeat-containing protein</fullName>
    </submittedName>
</protein>
<dbReference type="AlphaFoldDB" id="A0A238VEW4"/>
<dbReference type="EMBL" id="FZNX01000001">
    <property type="protein sequence ID" value="SNR32694.1"/>
    <property type="molecule type" value="Genomic_DNA"/>
</dbReference>
<dbReference type="InterPro" id="IPR032774">
    <property type="entry name" value="WG_beta_rep"/>
</dbReference>
<organism evidence="2 3">
    <name type="scientific">Lutibacter flavus</name>
    <dbReference type="NCBI Taxonomy" id="691689"/>
    <lineage>
        <taxon>Bacteria</taxon>
        <taxon>Pseudomonadati</taxon>
        <taxon>Bacteroidota</taxon>
        <taxon>Flavobacteriia</taxon>
        <taxon>Flavobacteriales</taxon>
        <taxon>Flavobacteriaceae</taxon>
        <taxon>Lutibacter</taxon>
    </lineage>
</organism>
<feature type="signal peptide" evidence="1">
    <location>
        <begin position="1"/>
        <end position="19"/>
    </location>
</feature>
<proteinExistence type="predicted"/>
<gene>
    <name evidence="2" type="ORF">SAMN04488111_0361</name>
</gene>
<evidence type="ECO:0000313" key="3">
    <source>
        <dbReference type="Proteomes" id="UP000198412"/>
    </source>
</evidence>
<accession>A0A238VEW4</accession>
<reference evidence="3" key="1">
    <citation type="submission" date="2017-06" db="EMBL/GenBank/DDBJ databases">
        <authorList>
            <person name="Varghese N."/>
            <person name="Submissions S."/>
        </authorList>
    </citation>
    <scope>NUCLEOTIDE SEQUENCE [LARGE SCALE GENOMIC DNA]</scope>
    <source>
        <strain evidence="3">DSM 27993</strain>
    </source>
</reference>
<dbReference type="PANTHER" id="PTHR37841:SF1">
    <property type="entry name" value="DUF3298 DOMAIN-CONTAINING PROTEIN"/>
    <property type="match status" value="1"/>
</dbReference>
<dbReference type="Proteomes" id="UP000198412">
    <property type="component" value="Unassembled WGS sequence"/>
</dbReference>
<dbReference type="OrthoDB" id="5464673at2"/>